<keyword evidence="6" id="KW-1185">Reference proteome</keyword>
<dbReference type="GO" id="GO:0005666">
    <property type="term" value="C:RNA polymerase III complex"/>
    <property type="evidence" value="ECO:0007669"/>
    <property type="project" value="InterPro"/>
</dbReference>
<accession>A0A7N2M034</accession>
<dbReference type="EMBL" id="LRBV02000006">
    <property type="status" value="NOT_ANNOTATED_CDS"/>
    <property type="molecule type" value="Genomic_DNA"/>
</dbReference>
<evidence type="ECO:0000256" key="3">
    <source>
        <dbReference type="ARBA" id="ARBA00023242"/>
    </source>
</evidence>
<evidence type="ECO:0000313" key="6">
    <source>
        <dbReference type="Proteomes" id="UP000594261"/>
    </source>
</evidence>
<sequence length="247" mass="27789">MNRSQGLSSLKRKQPDSKSPIESLTEHEQFEPSKEITGGAWYVEGSLDTEFINFLKKHCVKIIYEQKIVTLEEILDTIRRSRAFNVEFTTQQIEEIVNALVLDNEILEVKSTGMGEFNSIPIGKVCYRCASKAGLKAEPKIGAMASIPCGRIRIKVDSIKMMSKLLWLDTIKVSAKRNEVESVLQTRKSLSLGMIEDIAIEEGFTRVAKVGFEDPRSSVCWEILQIMEDVEGRCGISFKPLNLLRSG</sequence>
<dbReference type="Proteomes" id="UP000594261">
    <property type="component" value="Chromosome 6"/>
</dbReference>
<reference evidence="5" key="2">
    <citation type="submission" date="2021-01" db="UniProtKB">
        <authorList>
            <consortium name="EnsemblPlants"/>
        </authorList>
    </citation>
    <scope>IDENTIFICATION</scope>
</reference>
<dbReference type="FunCoup" id="A0A7N2M034">
    <property type="interactions" value="2971"/>
</dbReference>
<comment type="subcellular location">
    <subcellularLocation>
        <location evidence="1">Nucleus</location>
    </subcellularLocation>
</comment>
<protein>
    <submittedName>
        <fullName evidence="5">Uncharacterized protein</fullName>
    </submittedName>
</protein>
<dbReference type="PANTHER" id="PTHR12780">
    <property type="entry name" value="RNA POLYMERASE III DNA DIRECTED , 39KD SUBUNIT-RELATED"/>
    <property type="match status" value="1"/>
</dbReference>
<keyword evidence="3" id="KW-0539">Nucleus</keyword>
<feature type="region of interest" description="Disordered" evidence="4">
    <location>
        <begin position="1"/>
        <end position="29"/>
    </location>
</feature>
<dbReference type="Pfam" id="PF05158">
    <property type="entry name" value="RNA_pol_Rpc34"/>
    <property type="match status" value="1"/>
</dbReference>
<evidence type="ECO:0000256" key="4">
    <source>
        <dbReference type="SAM" id="MobiDB-lite"/>
    </source>
</evidence>
<evidence type="ECO:0000313" key="5">
    <source>
        <dbReference type="EnsemblPlants" id="QL06p036898:mrna"/>
    </source>
</evidence>
<dbReference type="GO" id="GO:0006383">
    <property type="term" value="P:transcription by RNA polymerase III"/>
    <property type="evidence" value="ECO:0007669"/>
    <property type="project" value="InterPro"/>
</dbReference>
<evidence type="ECO:0000256" key="2">
    <source>
        <dbReference type="ARBA" id="ARBA00023163"/>
    </source>
</evidence>
<dbReference type="AlphaFoldDB" id="A0A7N2M034"/>
<evidence type="ECO:0000256" key="1">
    <source>
        <dbReference type="ARBA" id="ARBA00004123"/>
    </source>
</evidence>
<dbReference type="InterPro" id="IPR007832">
    <property type="entry name" value="RNA_pol_Rpc34"/>
</dbReference>
<dbReference type="Gramene" id="QL06p036898:mrna">
    <property type="protein sequence ID" value="QL06p036898:mrna"/>
    <property type="gene ID" value="QL06p036898"/>
</dbReference>
<dbReference type="InParanoid" id="A0A7N2M034"/>
<dbReference type="InterPro" id="IPR016049">
    <property type="entry name" value="RNA_pol_Rpc34-like"/>
</dbReference>
<dbReference type="EnsemblPlants" id="QL06p036898:mrna">
    <property type="protein sequence ID" value="QL06p036898:mrna"/>
    <property type="gene ID" value="QL06p036898"/>
</dbReference>
<keyword evidence="2" id="KW-0804">Transcription</keyword>
<reference evidence="5 6" key="1">
    <citation type="journal article" date="2016" name="G3 (Bethesda)">
        <title>First Draft Assembly and Annotation of the Genome of a California Endemic Oak Quercus lobata Nee (Fagaceae).</title>
        <authorList>
            <person name="Sork V.L."/>
            <person name="Fitz-Gibbon S.T."/>
            <person name="Puiu D."/>
            <person name="Crepeau M."/>
            <person name="Gugger P.F."/>
            <person name="Sherman R."/>
            <person name="Stevens K."/>
            <person name="Langley C.H."/>
            <person name="Pellegrini M."/>
            <person name="Salzberg S.L."/>
        </authorList>
    </citation>
    <scope>NUCLEOTIDE SEQUENCE [LARGE SCALE GENOMIC DNA]</scope>
    <source>
        <strain evidence="5 6">cv. SW786</strain>
    </source>
</reference>
<organism evidence="5 6">
    <name type="scientific">Quercus lobata</name>
    <name type="common">Valley oak</name>
    <dbReference type="NCBI Taxonomy" id="97700"/>
    <lineage>
        <taxon>Eukaryota</taxon>
        <taxon>Viridiplantae</taxon>
        <taxon>Streptophyta</taxon>
        <taxon>Embryophyta</taxon>
        <taxon>Tracheophyta</taxon>
        <taxon>Spermatophyta</taxon>
        <taxon>Magnoliopsida</taxon>
        <taxon>eudicotyledons</taxon>
        <taxon>Gunneridae</taxon>
        <taxon>Pentapetalae</taxon>
        <taxon>rosids</taxon>
        <taxon>fabids</taxon>
        <taxon>Fagales</taxon>
        <taxon>Fagaceae</taxon>
        <taxon>Quercus</taxon>
    </lineage>
</organism>
<proteinExistence type="predicted"/>
<name>A0A7N2M034_QUELO</name>